<evidence type="ECO:0000256" key="2">
    <source>
        <dbReference type="SAM" id="Phobius"/>
    </source>
</evidence>
<keyword evidence="2" id="KW-1133">Transmembrane helix</keyword>
<sequence length="190" mass="20606">MKDIKILGAIAVIFLVVAIGVVFYISKQNSDSVANNDDEETMNESMQDDATEPEDDSLDEEAMEDTQEETNSDTTVNDLFADTRNAQRSSDVLQILNAVTQYLSNDGNSIKDFGGILDCSIRQTIIGGGQGEGFVNLTKFLVPDYIVAIPQDPSVGSDFDSGYTICAEQDGKVTINAPYVEGEGEIKVTR</sequence>
<feature type="region of interest" description="Disordered" evidence="1">
    <location>
        <begin position="32"/>
        <end position="76"/>
    </location>
</feature>
<proteinExistence type="predicted"/>
<reference evidence="3" key="1">
    <citation type="submission" date="2020-04" db="EMBL/GenBank/DDBJ databases">
        <authorList>
            <person name="Zhang T."/>
        </authorList>
    </citation>
    <scope>NUCLEOTIDE SEQUENCE</scope>
    <source>
        <strain evidence="3">HKST-UBA13</strain>
    </source>
</reference>
<protein>
    <submittedName>
        <fullName evidence="3">Uncharacterized protein</fullName>
    </submittedName>
</protein>
<keyword evidence="2" id="KW-0812">Transmembrane</keyword>
<comment type="caution">
    <text evidence="3">The sequence shown here is derived from an EMBL/GenBank/DDBJ whole genome shotgun (WGS) entry which is preliminary data.</text>
</comment>
<feature type="transmembrane region" description="Helical" evidence="2">
    <location>
        <begin position="6"/>
        <end position="25"/>
    </location>
</feature>
<evidence type="ECO:0000313" key="4">
    <source>
        <dbReference type="Proteomes" id="UP000775877"/>
    </source>
</evidence>
<accession>A0A955L0X5</accession>
<dbReference type="Proteomes" id="UP000775877">
    <property type="component" value="Unassembled WGS sequence"/>
</dbReference>
<feature type="compositionally biased region" description="Acidic residues" evidence="1">
    <location>
        <begin position="36"/>
        <end position="71"/>
    </location>
</feature>
<organism evidence="3 4">
    <name type="scientific">Candidatus Dojkabacteria bacterium</name>
    <dbReference type="NCBI Taxonomy" id="2099670"/>
    <lineage>
        <taxon>Bacteria</taxon>
        <taxon>Candidatus Dojkabacteria</taxon>
    </lineage>
</organism>
<name>A0A955L0X5_9BACT</name>
<gene>
    <name evidence="3" type="ORF">KC678_00295</name>
</gene>
<dbReference type="EMBL" id="JAGQLJ010000005">
    <property type="protein sequence ID" value="MCA9380689.1"/>
    <property type="molecule type" value="Genomic_DNA"/>
</dbReference>
<reference evidence="3" key="2">
    <citation type="journal article" date="2021" name="Microbiome">
        <title>Successional dynamics and alternative stable states in a saline activated sludge microbial community over 9 years.</title>
        <authorList>
            <person name="Wang Y."/>
            <person name="Ye J."/>
            <person name="Ju F."/>
            <person name="Liu L."/>
            <person name="Boyd J.A."/>
            <person name="Deng Y."/>
            <person name="Parks D.H."/>
            <person name="Jiang X."/>
            <person name="Yin X."/>
            <person name="Woodcroft B.J."/>
            <person name="Tyson G.W."/>
            <person name="Hugenholtz P."/>
            <person name="Polz M.F."/>
            <person name="Zhang T."/>
        </authorList>
    </citation>
    <scope>NUCLEOTIDE SEQUENCE</scope>
    <source>
        <strain evidence="3">HKST-UBA13</strain>
    </source>
</reference>
<dbReference type="AlphaFoldDB" id="A0A955L0X5"/>
<evidence type="ECO:0000256" key="1">
    <source>
        <dbReference type="SAM" id="MobiDB-lite"/>
    </source>
</evidence>
<keyword evidence="2" id="KW-0472">Membrane</keyword>
<evidence type="ECO:0000313" key="3">
    <source>
        <dbReference type="EMBL" id="MCA9380689.1"/>
    </source>
</evidence>